<keyword evidence="4 5" id="KW-0408">Iron</keyword>
<evidence type="ECO:0000313" key="8">
    <source>
        <dbReference type="EMBL" id="CAG5121579.1"/>
    </source>
</evidence>
<reference evidence="8" key="1">
    <citation type="submission" date="2021-04" db="EMBL/GenBank/DDBJ databases">
        <authorList>
            <consortium name="Molecular Ecology Group"/>
        </authorList>
    </citation>
    <scope>NUCLEOTIDE SEQUENCE</scope>
</reference>
<evidence type="ECO:0000256" key="5">
    <source>
        <dbReference type="RuleBase" id="RU367064"/>
    </source>
</evidence>
<feature type="compositionally biased region" description="Basic and acidic residues" evidence="6">
    <location>
        <begin position="854"/>
        <end position="865"/>
    </location>
</feature>
<feature type="compositionally biased region" description="Polar residues" evidence="6">
    <location>
        <begin position="931"/>
        <end position="946"/>
    </location>
</feature>
<gene>
    <name evidence="8" type="ORF">CUNI_LOCUS7137</name>
</gene>
<feature type="region of interest" description="Disordered" evidence="6">
    <location>
        <begin position="81"/>
        <end position="117"/>
    </location>
</feature>
<evidence type="ECO:0000256" key="3">
    <source>
        <dbReference type="ARBA" id="ARBA00023002"/>
    </source>
</evidence>
<comment type="catalytic activity">
    <reaction evidence="5">
        <text>a 5-methyl-2'-deoxycytidine in DNA + 2-oxoglutarate + O2 = a 5-hydroxymethyl-2'-deoxycytidine in DNA + succinate + CO2</text>
        <dbReference type="Rhea" id="RHEA:52636"/>
        <dbReference type="Rhea" id="RHEA-COMP:11370"/>
        <dbReference type="Rhea" id="RHEA-COMP:13315"/>
        <dbReference type="ChEBI" id="CHEBI:15379"/>
        <dbReference type="ChEBI" id="CHEBI:16526"/>
        <dbReference type="ChEBI" id="CHEBI:16810"/>
        <dbReference type="ChEBI" id="CHEBI:30031"/>
        <dbReference type="ChEBI" id="CHEBI:85454"/>
        <dbReference type="ChEBI" id="CHEBI:136731"/>
        <dbReference type="EC" id="1.14.11.80"/>
    </reaction>
</comment>
<feature type="region of interest" description="Disordered" evidence="6">
    <location>
        <begin position="1056"/>
        <end position="1087"/>
    </location>
</feature>
<feature type="region of interest" description="Disordered" evidence="6">
    <location>
        <begin position="912"/>
        <end position="946"/>
    </location>
</feature>
<feature type="compositionally biased region" description="Polar residues" evidence="6">
    <location>
        <begin position="333"/>
        <end position="354"/>
    </location>
</feature>
<feature type="compositionally biased region" description="Polar residues" evidence="6">
    <location>
        <begin position="1283"/>
        <end position="1298"/>
    </location>
</feature>
<keyword evidence="9" id="KW-1185">Reference proteome</keyword>
<name>A0A8S3YXX3_9EUPU</name>
<feature type="region of interest" description="Disordered" evidence="6">
    <location>
        <begin position="331"/>
        <end position="354"/>
    </location>
</feature>
<feature type="domain" description="2OGFeDO JBP1/TET oxygenase" evidence="7">
    <location>
        <begin position="1576"/>
        <end position="1678"/>
    </location>
</feature>
<feature type="compositionally biased region" description="Polar residues" evidence="6">
    <location>
        <begin position="1190"/>
        <end position="1203"/>
    </location>
</feature>
<comment type="caution">
    <text evidence="8">The sequence shown here is derived from an EMBL/GenBank/DDBJ whole genome shotgun (WGS) entry which is preliminary data.</text>
</comment>
<dbReference type="GO" id="GO:0005634">
    <property type="term" value="C:nucleus"/>
    <property type="evidence" value="ECO:0007669"/>
    <property type="project" value="UniProtKB-UniRule"/>
</dbReference>
<dbReference type="EMBL" id="CAJHNH020001113">
    <property type="protein sequence ID" value="CAG5121579.1"/>
    <property type="molecule type" value="Genomic_DNA"/>
</dbReference>
<feature type="non-terminal residue" evidence="8">
    <location>
        <position position="1"/>
    </location>
</feature>
<feature type="compositionally biased region" description="Polar residues" evidence="6">
    <location>
        <begin position="1067"/>
        <end position="1077"/>
    </location>
</feature>
<evidence type="ECO:0000256" key="4">
    <source>
        <dbReference type="ARBA" id="ARBA00023004"/>
    </source>
</evidence>
<comment type="catalytic activity">
    <reaction evidence="5">
        <text>a 5-hydroxymethyl-2'-deoxycytidine in DNA + 2-oxoglutarate + O2 = a 5-formyl-2'-deoxycytidine in DNA + succinate + CO2 + H2O</text>
        <dbReference type="Rhea" id="RHEA:53828"/>
        <dbReference type="Rhea" id="RHEA-COMP:13315"/>
        <dbReference type="Rhea" id="RHEA-COMP:13656"/>
        <dbReference type="ChEBI" id="CHEBI:15377"/>
        <dbReference type="ChEBI" id="CHEBI:15379"/>
        <dbReference type="ChEBI" id="CHEBI:16526"/>
        <dbReference type="ChEBI" id="CHEBI:16810"/>
        <dbReference type="ChEBI" id="CHEBI:30031"/>
        <dbReference type="ChEBI" id="CHEBI:136731"/>
        <dbReference type="ChEBI" id="CHEBI:137731"/>
        <dbReference type="EC" id="1.14.11.80"/>
    </reaction>
</comment>
<evidence type="ECO:0000256" key="1">
    <source>
        <dbReference type="ARBA" id="ARBA00022723"/>
    </source>
</evidence>
<dbReference type="EC" id="1.14.11.80" evidence="5"/>
<dbReference type="InterPro" id="IPR024779">
    <property type="entry name" value="2OGFeDO_JBP1/TET_oxygenase_dom"/>
</dbReference>
<dbReference type="GO" id="GO:0070579">
    <property type="term" value="F:DNA 5-methylcytosine dioxygenase activity"/>
    <property type="evidence" value="ECO:0007669"/>
    <property type="project" value="UniProtKB-UniRule"/>
</dbReference>
<sequence>EGQYSEVNSAKPPLPPFSSLRQHLPFAASGYDSSHRGSGHETYQQQKQLHVPSIYLQDNSSQHFHPHSSAADFSLHTLAGGSQSYSQSSHAGNFQPAEFHHSSKQSPHFHVTDQSQLLNSLQQPPIPDISLSLPFSTGHEHIFGSSQYLGGSKSFSNVGLFSNNNPPLIPLSQIESFLSETEQNSLSDFNTMSQTVNDNDIIPWPTPFNSELVESSHQLTSYSGLSSLMSMASGTWENTQSTYLTSDPPSSSSRVTTFSKNQCVPESNYNFPQSTSSLSGCSSSNYQMSSSPYPGNSHLTKSGSMINNSDCPYAEFIRSDGGYESKNEMFHMQPQSNQGGPRNKAYSSALNTSQETDVVTNKNVSVLKGNTKGRRKKKQAINILDTEVKTVTKKRKARASKKAGLNPKPEASVTDDDNDSAPFCLSPTFIASLSSKRAADSHLPAMQNDHYVSHHEDIFQRSHSIENTGSIGYQVAENIPVYTAAAHNIETLSQRENCLQKPSSLQNTGQLFRRKDFSQSLGSCVTTAPVSTTNGVPYTLSYNPTTSNINCMPQMVGSYPGTVPVSRTNVEPHSLDSYQRTVPSSLASEFSQTFNSQTSYASFCATPSTLAHAAAQRNNNKQDYELQFQPHYAMYTSDIKPQPKSSKNQCNESLKVNIEEDRSSSPFQLSPGFISSLSSKRAEEHSIENLLVKASSAVETTQGISNQPIPGLSHSSNYHFSGQPLQSSVSSSTDNMFITYAQSKLQPSILPASFVRQATSPPITHLQTRSDLLSPENFYYHKFSGYVGNNLNPLPTQTVSPKPYVSPPGFSKGSKFQYPTPPMEDDEGRLQSPGSCLSPGFLDSLSRNVASSDPSHRLTPVHDDNVSSTLPTPPNSAGPKQFSVPDMTLSKEEQTNRILEIIAREREKMFITSQISDEPKKRKRKRKSREVGSTGNDSKDSSNQLPGQMEQLIMPFHTEGSLHNKADTMPLMYPFHNNKPADQEMMWSEGYADSFDSEPPDHKFEWENSFGTLGNIYSRNESLQSQSDEHVAEYHKTGAPAKVNSSALDMDNKHKLEENRHERSKEGVTSLNQSLPSKCNLMDRPTTLGKEPCKSDPYAFEDSEQADLDPSLLKSVRSVVNLPYTDQIEPHYVNSISRMPVIVGSKQSDTMFSDVPFEIQKKLFHRSPGQPKHPVSYHAPNSRHTLPAENMQTTDPLPSANHQTENENKNHTKGNQFHLGTKMIKNEPSNVFYNCEDSLSQIHQPVFNIKQQVDSQEKPDLASSTASSLPTQQKLKMRKNSTFHHASQKPSSSSKATVNTQVTKMDYIQEYTKPFPDDMLGSNSHMSDTLIKRMKVSVGTVKKKRGRPPKTECSSLSLPVTSKMPKLKQYEKKEAAQTPNNFLYKINGMEVKPGDLSVNQNLVDRLANNLMEVADCRCLGPEHIPSEATEGPYYTQLGAAKDIPGVRKVLEQRTGISGSAIRIEKVIYTGKEGKSKEGCPIAKWIIRRSGPEEKYLCIVRKRPGHFCDTAVIIMVIVAWEGVECQQADTLYDFLISTLPQNGLETDRRCGLNEKKTCACQGVDLLRRGASFSFGCSWSMYYNGCKFARSQMARKFKLKDPEFEEELEDKLQKLASDVAPLYSQLAPDAFRNQVQFESIAEDCRLGSQPGRPFSGVTAVVDFCCHSHRDCHNMNNGSTV</sequence>
<keyword evidence="1 5" id="KW-0479">Metal-binding</keyword>
<comment type="function">
    <text evidence="5">Dioxygenase that catalyzes the conversion of the modified genomic base 5-methylcytosine (5mC) into 5-hydroxymethylcytosine (5hmC) and plays a key role in epigenetic chromatin reprogramming during embryonic development.</text>
</comment>
<evidence type="ECO:0000256" key="2">
    <source>
        <dbReference type="ARBA" id="ARBA00022964"/>
    </source>
</evidence>
<evidence type="ECO:0000259" key="7">
    <source>
        <dbReference type="Pfam" id="PF12851"/>
    </source>
</evidence>
<keyword evidence="2 5" id="KW-0223">Dioxygenase</keyword>
<accession>A0A8S3YXX3</accession>
<evidence type="ECO:0000313" key="9">
    <source>
        <dbReference type="Proteomes" id="UP000678393"/>
    </source>
</evidence>
<feature type="region of interest" description="Disordered" evidence="6">
    <location>
        <begin position="1166"/>
        <end position="1214"/>
    </location>
</feature>
<dbReference type="GO" id="GO:0141166">
    <property type="term" value="P:chromosomal 5-methylcytosine DNA demethylation pathway"/>
    <property type="evidence" value="ECO:0007669"/>
    <property type="project" value="UniProtKB-UniRule"/>
</dbReference>
<feature type="region of interest" description="Disordered" evidence="6">
    <location>
        <begin position="393"/>
        <end position="418"/>
    </location>
</feature>
<comment type="catalytic activity">
    <reaction evidence="5">
        <text>a 5-formyl-2'-deoxycytidine in DNA + 2-oxoglutarate + O2 = a 5-carboxyl-2'-deoxycytidine in DNA + succinate + CO2 + H(+)</text>
        <dbReference type="Rhea" id="RHEA:53832"/>
        <dbReference type="Rhea" id="RHEA-COMP:13656"/>
        <dbReference type="Rhea" id="RHEA-COMP:13657"/>
        <dbReference type="ChEBI" id="CHEBI:15378"/>
        <dbReference type="ChEBI" id="CHEBI:15379"/>
        <dbReference type="ChEBI" id="CHEBI:16526"/>
        <dbReference type="ChEBI" id="CHEBI:16810"/>
        <dbReference type="ChEBI" id="CHEBI:30031"/>
        <dbReference type="ChEBI" id="CHEBI:137731"/>
        <dbReference type="ChEBI" id="CHEBI:137732"/>
        <dbReference type="EC" id="1.14.11.80"/>
    </reaction>
</comment>
<protein>
    <recommendedName>
        <fullName evidence="5">Methylcytosine dioxygenase TET</fullName>
        <ecNumber evidence="5">1.14.11.80</ecNumber>
    </recommendedName>
</protein>
<dbReference type="Proteomes" id="UP000678393">
    <property type="component" value="Unassembled WGS sequence"/>
</dbReference>
<keyword evidence="3 5" id="KW-0560">Oxidoreductase</keyword>
<feature type="non-terminal residue" evidence="8">
    <location>
        <position position="1678"/>
    </location>
</feature>
<feature type="region of interest" description="Disordered" evidence="6">
    <location>
        <begin position="1253"/>
        <end position="1298"/>
    </location>
</feature>
<feature type="compositionally biased region" description="Basic and acidic residues" evidence="6">
    <location>
        <begin position="1056"/>
        <end position="1066"/>
    </location>
</feature>
<dbReference type="GO" id="GO:0040029">
    <property type="term" value="P:epigenetic regulation of gene expression"/>
    <property type="evidence" value="ECO:0007669"/>
    <property type="project" value="InterPro"/>
</dbReference>
<organism evidence="8 9">
    <name type="scientific">Candidula unifasciata</name>
    <dbReference type="NCBI Taxonomy" id="100452"/>
    <lineage>
        <taxon>Eukaryota</taxon>
        <taxon>Metazoa</taxon>
        <taxon>Spiralia</taxon>
        <taxon>Lophotrochozoa</taxon>
        <taxon>Mollusca</taxon>
        <taxon>Gastropoda</taxon>
        <taxon>Heterobranchia</taxon>
        <taxon>Euthyneura</taxon>
        <taxon>Panpulmonata</taxon>
        <taxon>Eupulmonata</taxon>
        <taxon>Stylommatophora</taxon>
        <taxon>Helicina</taxon>
        <taxon>Helicoidea</taxon>
        <taxon>Geomitridae</taxon>
        <taxon>Candidula</taxon>
    </lineage>
</organism>
<proteinExistence type="inferred from homology"/>
<dbReference type="GO" id="GO:0008270">
    <property type="term" value="F:zinc ion binding"/>
    <property type="evidence" value="ECO:0007669"/>
    <property type="project" value="UniProtKB-UniRule"/>
</dbReference>
<keyword evidence="5" id="KW-0862">Zinc</keyword>
<feature type="compositionally biased region" description="Polar residues" evidence="6">
    <location>
        <begin position="81"/>
        <end position="92"/>
    </location>
</feature>
<comment type="cofactor">
    <cofactor evidence="5">
        <name>Fe(2+)</name>
        <dbReference type="ChEBI" id="CHEBI:29033"/>
    </cofactor>
    <text evidence="5">Binds 1 Fe(2+) ion per subunit.</text>
</comment>
<comment type="similarity">
    <text evidence="5">Belongs to the TET family.</text>
</comment>
<feature type="compositionally biased region" description="Polar residues" evidence="6">
    <location>
        <begin position="1262"/>
        <end position="1274"/>
    </location>
</feature>
<evidence type="ECO:0000256" key="6">
    <source>
        <dbReference type="SAM" id="MobiDB-lite"/>
    </source>
</evidence>
<dbReference type="OrthoDB" id="8854879at2759"/>
<comment type="cofactor">
    <cofactor evidence="5">
        <name>Zn(2+)</name>
        <dbReference type="ChEBI" id="CHEBI:29105"/>
    </cofactor>
    <text evidence="5">The zinc ions have a structural role.</text>
</comment>
<dbReference type="InterPro" id="IPR040175">
    <property type="entry name" value="TET1/2/3"/>
</dbReference>
<feature type="region of interest" description="Disordered" evidence="6">
    <location>
        <begin position="1"/>
        <end position="45"/>
    </location>
</feature>
<feature type="region of interest" description="Disordered" evidence="6">
    <location>
        <begin position="798"/>
        <end position="884"/>
    </location>
</feature>
<dbReference type="PANTHER" id="PTHR23358:SF6">
    <property type="entry name" value="METHYLCYTOSINE DIOXYGENASE TET"/>
    <property type="match status" value="1"/>
</dbReference>
<dbReference type="Pfam" id="PF12851">
    <property type="entry name" value="Tet_JBP"/>
    <property type="match status" value="1"/>
</dbReference>
<dbReference type="GO" id="GO:0045944">
    <property type="term" value="P:positive regulation of transcription by RNA polymerase II"/>
    <property type="evidence" value="ECO:0007669"/>
    <property type="project" value="TreeGrafter"/>
</dbReference>
<dbReference type="PANTHER" id="PTHR23358">
    <property type="entry name" value="METHYLCYTOSINE DIOXYGENASE TET"/>
    <property type="match status" value="1"/>
</dbReference>